<dbReference type="Pfam" id="PF22602">
    <property type="entry name" value="NXF_NTF2"/>
    <property type="match status" value="1"/>
</dbReference>
<protein>
    <submittedName>
        <fullName evidence="7">Uncharacterized protein</fullName>
    </submittedName>
</protein>
<dbReference type="PROSITE" id="PS50177">
    <property type="entry name" value="NTF2_DOMAIN"/>
    <property type="match status" value="1"/>
</dbReference>
<evidence type="ECO:0000259" key="6">
    <source>
        <dbReference type="PROSITE" id="PS51281"/>
    </source>
</evidence>
<dbReference type="EMBL" id="RWIC01003178">
    <property type="protein sequence ID" value="TKC33476.1"/>
    <property type="molecule type" value="Genomic_DNA"/>
</dbReference>
<gene>
    <name evidence="7" type="ORF">EI555_010176</name>
</gene>
<dbReference type="CDD" id="cd14342">
    <property type="entry name" value="UBA_TAP-C"/>
    <property type="match status" value="1"/>
</dbReference>
<dbReference type="AlphaFoldDB" id="A0A4U1EDC6"/>
<dbReference type="InterPro" id="IPR005637">
    <property type="entry name" value="TAP_C_dom"/>
</dbReference>
<dbReference type="GO" id="GO:0005634">
    <property type="term" value="C:nucleus"/>
    <property type="evidence" value="ECO:0007669"/>
    <property type="project" value="UniProtKB-SubCell"/>
</dbReference>
<dbReference type="Gene3D" id="3.10.450.50">
    <property type="match status" value="1"/>
</dbReference>
<feature type="domain" description="NTF2" evidence="5">
    <location>
        <begin position="59"/>
        <end position="246"/>
    </location>
</feature>
<accession>A0A4U1EDC6</accession>
<comment type="caution">
    <text evidence="7">The sequence shown here is derived from an EMBL/GenBank/DDBJ whole genome shotgun (WGS) entry which is preliminary data.</text>
</comment>
<dbReference type="GO" id="GO:0016973">
    <property type="term" value="P:poly(A)+ mRNA export from nucleus"/>
    <property type="evidence" value="ECO:0007669"/>
    <property type="project" value="TreeGrafter"/>
</dbReference>
<dbReference type="InterPro" id="IPR030217">
    <property type="entry name" value="NXF_fam"/>
</dbReference>
<sequence length="290" mass="33239">MEQLKLTLSKRFDVSKQALDLQRLRLDPDLVCYDIDIFVNRRSCMAATLQVIEKNFPELRLYYLIHDCGNRQHLLGAYHEEACFTLTIPFHSEDAAISSLCKYFKDSRNIKKLKDPHECVMGRLGGKDLRVQLLKHTKRFIVHTLCVLPKTQHDFSSFVVDLWFQTMMLCFSVNRVFKESRGSSHTLTGDRHVSMYSTCSCKGYCGLFVVEVEGSSQGCVRAFTRIFIATPASYASLCIVNDELFVRNASPSETQECLQDNEWNYTRAGQVCSMLKTEGKIPEEAFKEIP</sequence>
<dbReference type="SUPFAM" id="SSF54427">
    <property type="entry name" value="NTF2-like"/>
    <property type="match status" value="1"/>
</dbReference>
<feature type="domain" description="TAP-C" evidence="6">
    <location>
        <begin position="234"/>
        <end position="289"/>
    </location>
</feature>
<dbReference type="InterPro" id="IPR018222">
    <property type="entry name" value="Nuclear_transport_factor_2_euk"/>
</dbReference>
<dbReference type="InterPro" id="IPR032710">
    <property type="entry name" value="NTF2-like_dom_sf"/>
</dbReference>
<dbReference type="GO" id="GO:0003723">
    <property type="term" value="F:RNA binding"/>
    <property type="evidence" value="ECO:0007669"/>
    <property type="project" value="TreeGrafter"/>
</dbReference>
<keyword evidence="4" id="KW-0539">Nucleus</keyword>
<evidence type="ECO:0000313" key="8">
    <source>
        <dbReference type="Proteomes" id="UP000308365"/>
    </source>
</evidence>
<keyword evidence="2" id="KW-0433">Leucine-rich repeat</keyword>
<dbReference type="InterPro" id="IPR009060">
    <property type="entry name" value="UBA-like_sf"/>
</dbReference>
<dbReference type="SMART" id="SM00804">
    <property type="entry name" value="TAP_C"/>
    <property type="match status" value="1"/>
</dbReference>
<dbReference type="PANTHER" id="PTHR10662:SF12">
    <property type="entry name" value="NUCLEAR RNA EXPORT FACTOR 3"/>
    <property type="match status" value="1"/>
</dbReference>
<evidence type="ECO:0000256" key="3">
    <source>
        <dbReference type="ARBA" id="ARBA00022737"/>
    </source>
</evidence>
<reference evidence="8" key="1">
    <citation type="journal article" date="2019" name="IScience">
        <title>Narwhal Genome Reveals Long-Term Low Genetic Diversity despite Current Large Abundance Size.</title>
        <authorList>
            <person name="Westbury M.V."/>
            <person name="Petersen B."/>
            <person name="Garde E."/>
            <person name="Heide-Jorgensen M.P."/>
            <person name="Lorenzen E.D."/>
        </authorList>
    </citation>
    <scope>NUCLEOTIDE SEQUENCE [LARGE SCALE GENOMIC DNA]</scope>
</reference>
<dbReference type="Gene3D" id="1.10.8.10">
    <property type="entry name" value="DNA helicase RuvA subunit, C-terminal domain"/>
    <property type="match status" value="1"/>
</dbReference>
<dbReference type="SUPFAM" id="SSF46934">
    <property type="entry name" value="UBA-like"/>
    <property type="match status" value="1"/>
</dbReference>
<name>A0A4U1EDC6_MONMO</name>
<evidence type="ECO:0000256" key="1">
    <source>
        <dbReference type="ARBA" id="ARBA00004123"/>
    </source>
</evidence>
<keyword evidence="3" id="KW-0677">Repeat</keyword>
<evidence type="ECO:0000259" key="5">
    <source>
        <dbReference type="PROSITE" id="PS50177"/>
    </source>
</evidence>
<evidence type="ECO:0000313" key="7">
    <source>
        <dbReference type="EMBL" id="TKC33476.1"/>
    </source>
</evidence>
<dbReference type="PROSITE" id="PS51281">
    <property type="entry name" value="TAP_C"/>
    <property type="match status" value="1"/>
</dbReference>
<proteinExistence type="predicted"/>
<dbReference type="Pfam" id="PF03943">
    <property type="entry name" value="TAP_C"/>
    <property type="match status" value="1"/>
</dbReference>
<dbReference type="PANTHER" id="PTHR10662">
    <property type="entry name" value="NUCLEAR RNA EXPORT FACTOR"/>
    <property type="match status" value="1"/>
</dbReference>
<evidence type="ECO:0000256" key="4">
    <source>
        <dbReference type="ARBA" id="ARBA00023242"/>
    </source>
</evidence>
<dbReference type="InterPro" id="IPR002075">
    <property type="entry name" value="NTF2_dom"/>
</dbReference>
<dbReference type="Proteomes" id="UP000308365">
    <property type="component" value="Unassembled WGS sequence"/>
</dbReference>
<comment type="subcellular location">
    <subcellularLocation>
        <location evidence="1">Nucleus</location>
    </subcellularLocation>
</comment>
<evidence type="ECO:0000256" key="2">
    <source>
        <dbReference type="ARBA" id="ARBA00022614"/>
    </source>
</evidence>
<organism evidence="7 8">
    <name type="scientific">Monodon monoceros</name>
    <name type="common">Narwhal</name>
    <name type="synonym">Ceratodon monodon</name>
    <dbReference type="NCBI Taxonomy" id="40151"/>
    <lineage>
        <taxon>Eukaryota</taxon>
        <taxon>Metazoa</taxon>
        <taxon>Chordata</taxon>
        <taxon>Craniata</taxon>
        <taxon>Vertebrata</taxon>
        <taxon>Euteleostomi</taxon>
        <taxon>Mammalia</taxon>
        <taxon>Eutheria</taxon>
        <taxon>Laurasiatheria</taxon>
        <taxon>Artiodactyla</taxon>
        <taxon>Whippomorpha</taxon>
        <taxon>Cetacea</taxon>
        <taxon>Odontoceti</taxon>
        <taxon>Monodontidae</taxon>
        <taxon>Monodon</taxon>
    </lineage>
</organism>